<evidence type="ECO:0008006" key="4">
    <source>
        <dbReference type="Google" id="ProtNLM"/>
    </source>
</evidence>
<evidence type="ECO:0000313" key="3">
    <source>
        <dbReference type="Proteomes" id="UP000596387"/>
    </source>
</evidence>
<evidence type="ECO:0000313" key="2">
    <source>
        <dbReference type="EMBL" id="QRF65365.1"/>
    </source>
</evidence>
<accession>A0ABX7F540</accession>
<name>A0ABX7F540_9RHOB</name>
<proteinExistence type="predicted"/>
<gene>
    <name evidence="2" type="ORF">GQA70_02955</name>
</gene>
<feature type="signal peptide" evidence="1">
    <location>
        <begin position="1"/>
        <end position="21"/>
    </location>
</feature>
<sequence length="353" mass="37637">MFRHFAAALAAALCLTSAASAEEPLISEHCLGNASETCFIIVEGQIEAGLTDQLRAFVGDGRDARRVVLNSPGGNLGEALKLGRYLREADLDTSIGSSDAMTRDADGRLTPMTLAAAGPGRCESACAYAFMGGVRRALREDDVLGLHRFHAPGQTIDGDSAQQLSGMLISYMVEMGIDARIFTLASMQGSDQMHHVTVTEAEEYDVTTPFGYAPVFLEPYKDGLIASAKRLDTVSAYSGVDQVTFLCRGGQPLVLLHAALHALEENSAGTFQAEIDGTFVSLPGDSLTIRPNGDEAFITAKVPPEIARAIADASDMWLSASFARVIGGNYAVAMKPSPMDRRMIASAFRFCID</sequence>
<reference evidence="2 3" key="1">
    <citation type="submission" date="2019-12" db="EMBL/GenBank/DDBJ databases">
        <title>Complete Genome Sequence of a Quorum-Sensing Bacterium,Rhodobacteraceae bacterium C31, Isolated from a marine microalgae symbiotic bacteria.</title>
        <authorList>
            <person name="Zhang Y."/>
        </authorList>
    </citation>
    <scope>NUCLEOTIDE SEQUENCE [LARGE SCALE GENOMIC DNA]</scope>
    <source>
        <strain evidence="2 3">C31</strain>
    </source>
</reference>
<feature type="chain" id="PRO_5046444626" description="Periplasmic protein-like protein" evidence="1">
    <location>
        <begin position="22"/>
        <end position="353"/>
    </location>
</feature>
<dbReference type="SUPFAM" id="SSF52096">
    <property type="entry name" value="ClpP/crotonase"/>
    <property type="match status" value="1"/>
</dbReference>
<dbReference type="RefSeq" id="WP_023847804.1">
    <property type="nucleotide sequence ID" value="NZ_CP047166.1"/>
</dbReference>
<organism evidence="2 3">
    <name type="scientific">Ponticoccus alexandrii</name>
    <dbReference type="NCBI Taxonomy" id="1943633"/>
    <lineage>
        <taxon>Bacteria</taxon>
        <taxon>Pseudomonadati</taxon>
        <taxon>Pseudomonadota</taxon>
        <taxon>Alphaproteobacteria</taxon>
        <taxon>Rhodobacterales</taxon>
        <taxon>Roseobacteraceae</taxon>
        <taxon>Ponticoccus</taxon>
    </lineage>
</organism>
<keyword evidence="3" id="KW-1185">Reference proteome</keyword>
<protein>
    <recommendedName>
        <fullName evidence="4">Periplasmic protein-like protein</fullName>
    </recommendedName>
</protein>
<evidence type="ECO:0000256" key="1">
    <source>
        <dbReference type="SAM" id="SignalP"/>
    </source>
</evidence>
<dbReference type="InterPro" id="IPR029045">
    <property type="entry name" value="ClpP/crotonase-like_dom_sf"/>
</dbReference>
<keyword evidence="1" id="KW-0732">Signal</keyword>
<dbReference type="EMBL" id="CP047166">
    <property type="protein sequence ID" value="QRF65365.1"/>
    <property type="molecule type" value="Genomic_DNA"/>
</dbReference>
<dbReference type="Proteomes" id="UP000596387">
    <property type="component" value="Chromosome"/>
</dbReference>